<keyword evidence="1" id="KW-1133">Transmembrane helix</keyword>
<accession>A0ABN7MM08</accession>
<evidence type="ECO:0000313" key="3">
    <source>
        <dbReference type="Proteomes" id="UP000835287"/>
    </source>
</evidence>
<keyword evidence="3" id="KW-1185">Reference proteome</keyword>
<feature type="transmembrane region" description="Helical" evidence="1">
    <location>
        <begin position="130"/>
        <end position="153"/>
    </location>
</feature>
<proteinExistence type="predicted"/>
<dbReference type="Proteomes" id="UP000835287">
    <property type="component" value="Chromosome"/>
</dbReference>
<reference evidence="2 3" key="1">
    <citation type="submission" date="2021-02" db="EMBL/GenBank/DDBJ databases">
        <authorList>
            <person name="Pothier F. J."/>
        </authorList>
    </citation>
    <scope>NUCLEOTIDE SEQUENCE [LARGE SCALE GENOMIC DNA]</scope>
    <source>
        <strain evidence="2 3">301</strain>
    </source>
</reference>
<gene>
    <name evidence="2" type="ORF">XAC301_32370</name>
</gene>
<organism evidence="2 3">
    <name type="scientific">Xanthomonas arboricola pv. corylina</name>
    <dbReference type="NCBI Taxonomy" id="487821"/>
    <lineage>
        <taxon>Bacteria</taxon>
        <taxon>Pseudomonadati</taxon>
        <taxon>Pseudomonadota</taxon>
        <taxon>Gammaproteobacteria</taxon>
        <taxon>Lysobacterales</taxon>
        <taxon>Lysobacteraceae</taxon>
        <taxon>Xanthomonas</taxon>
    </lineage>
</organism>
<dbReference type="EMBL" id="HG992338">
    <property type="protein sequence ID" value="CAE6815518.1"/>
    <property type="molecule type" value="Genomic_DNA"/>
</dbReference>
<dbReference type="EMBL" id="HG992338">
    <property type="protein sequence ID" value="CAE6815495.1"/>
    <property type="molecule type" value="Genomic_DNA"/>
</dbReference>
<feature type="transmembrane region" description="Helical" evidence="1">
    <location>
        <begin position="93"/>
        <end position="118"/>
    </location>
</feature>
<feature type="transmembrane region" description="Helical" evidence="1">
    <location>
        <begin position="45"/>
        <end position="72"/>
    </location>
</feature>
<keyword evidence="1" id="KW-0472">Membrane</keyword>
<evidence type="ECO:0008006" key="4">
    <source>
        <dbReference type="Google" id="ProtNLM"/>
    </source>
</evidence>
<evidence type="ECO:0000256" key="1">
    <source>
        <dbReference type="SAM" id="Phobius"/>
    </source>
</evidence>
<keyword evidence="1" id="KW-0812">Transmembrane</keyword>
<evidence type="ECO:0000313" key="2">
    <source>
        <dbReference type="EMBL" id="CAE6815495.1"/>
    </source>
</evidence>
<sequence length="165" mass="17861">MSNYAPHHRMMAPPGPSQMILPMIILGPLGLLALAAGLEVMKRDFFVGLVCCIPGASMFAFLAFCLALHVRAQRLWGWHVQTGRVPTLRNRSFLKGAAVGTLLGGGLVMSAAWLGLRLMDDPLYGTFANYAFYGAFLYGLPLLAVTAVVAGWAKRAWDRTAVPAR</sequence>
<protein>
    <recommendedName>
        <fullName evidence="4">Transporter</fullName>
    </recommendedName>
</protein>
<name>A0ABN7MM08_9XANT</name>
<dbReference type="RefSeq" id="WP_236613556.1">
    <property type="nucleotide sequence ID" value="NZ_HG992338.1"/>
</dbReference>